<dbReference type="Proteomes" id="UP000219636">
    <property type="component" value="Unassembled WGS sequence"/>
</dbReference>
<dbReference type="PANTHER" id="PTHR46268">
    <property type="entry name" value="STRESS RESPONSE PROTEIN NHAX"/>
    <property type="match status" value="1"/>
</dbReference>
<feature type="domain" description="UspA" evidence="2">
    <location>
        <begin position="1"/>
        <end position="41"/>
    </location>
</feature>
<dbReference type="SUPFAM" id="SSF52402">
    <property type="entry name" value="Adenine nucleotide alpha hydrolases-like"/>
    <property type="match status" value="1"/>
</dbReference>
<reference evidence="4" key="1">
    <citation type="submission" date="2017-08" db="EMBL/GenBank/DDBJ databases">
        <authorList>
            <person name="Varghese N."/>
            <person name="Submissions S."/>
        </authorList>
    </citation>
    <scope>NUCLEOTIDE SEQUENCE [LARGE SCALE GENOMIC DNA]</scope>
    <source>
        <strain evidence="4">JC22</strain>
    </source>
</reference>
<proteinExistence type="inferred from homology"/>
<accession>A0A285TNP8</accession>
<comment type="similarity">
    <text evidence="1">Belongs to the universal stress protein A family.</text>
</comment>
<dbReference type="Gene3D" id="3.40.50.620">
    <property type="entry name" value="HUPs"/>
    <property type="match status" value="1"/>
</dbReference>
<evidence type="ECO:0000256" key="1">
    <source>
        <dbReference type="ARBA" id="ARBA00008791"/>
    </source>
</evidence>
<protein>
    <submittedName>
        <fullName evidence="3">Nucleotide-binding universal stress UspA family protein</fullName>
    </submittedName>
</protein>
<dbReference type="InterPro" id="IPR014729">
    <property type="entry name" value="Rossmann-like_a/b/a_fold"/>
</dbReference>
<sequence>MSKKIVVPVDGSRIAQNALKFAITMAKAYGDEIKVINIQPSIAILGEGIIKEAEALLENEGVSYSSKIRIGTPAIEIISESNGESVRCVVMGSRGMNADSSRKLGSVSQATLTMASCPIMFIPS</sequence>
<dbReference type="RefSeq" id="WP_097075035.1">
    <property type="nucleotide sequence ID" value="NZ_OBMQ01000017.1"/>
</dbReference>
<name>A0A285TNP8_9BACL</name>
<dbReference type="OrthoDB" id="9777884at2"/>
<dbReference type="PANTHER" id="PTHR46268:SF6">
    <property type="entry name" value="UNIVERSAL STRESS PROTEIN UP12"/>
    <property type="match status" value="1"/>
</dbReference>
<dbReference type="Pfam" id="PF00582">
    <property type="entry name" value="Usp"/>
    <property type="match status" value="2"/>
</dbReference>
<feature type="domain" description="UspA" evidence="2">
    <location>
        <begin position="53"/>
        <end position="123"/>
    </location>
</feature>
<evidence type="ECO:0000313" key="3">
    <source>
        <dbReference type="EMBL" id="SOC24290.1"/>
    </source>
</evidence>
<gene>
    <name evidence="3" type="ORF">SAMN05880501_1174</name>
</gene>
<dbReference type="EMBL" id="OBMQ01000017">
    <property type="protein sequence ID" value="SOC24290.1"/>
    <property type="molecule type" value="Genomic_DNA"/>
</dbReference>
<dbReference type="InterPro" id="IPR006016">
    <property type="entry name" value="UspA"/>
</dbReference>
<evidence type="ECO:0000259" key="2">
    <source>
        <dbReference type="Pfam" id="PF00582"/>
    </source>
</evidence>
<organism evidence="3 4">
    <name type="scientific">Ureibacillus xyleni</name>
    <dbReference type="NCBI Taxonomy" id="614648"/>
    <lineage>
        <taxon>Bacteria</taxon>
        <taxon>Bacillati</taxon>
        <taxon>Bacillota</taxon>
        <taxon>Bacilli</taxon>
        <taxon>Bacillales</taxon>
        <taxon>Caryophanaceae</taxon>
        <taxon>Ureibacillus</taxon>
    </lineage>
</organism>
<dbReference type="InterPro" id="IPR006015">
    <property type="entry name" value="Universal_stress_UspA"/>
</dbReference>
<evidence type="ECO:0000313" key="4">
    <source>
        <dbReference type="Proteomes" id="UP000219636"/>
    </source>
</evidence>
<dbReference type="AlphaFoldDB" id="A0A285TNP8"/>
<dbReference type="CDD" id="cd00293">
    <property type="entry name" value="USP-like"/>
    <property type="match status" value="1"/>
</dbReference>
<dbReference type="PRINTS" id="PR01438">
    <property type="entry name" value="UNVRSLSTRESS"/>
</dbReference>
<keyword evidence="4" id="KW-1185">Reference proteome</keyword>